<dbReference type="EMBL" id="CP061839">
    <property type="protein sequence ID" value="QOW59868.1"/>
    <property type="molecule type" value="Genomic_DNA"/>
</dbReference>
<evidence type="ECO:0000313" key="3">
    <source>
        <dbReference type="Proteomes" id="UP000593915"/>
    </source>
</evidence>
<feature type="domain" description="PIN" evidence="1">
    <location>
        <begin position="3"/>
        <end position="115"/>
    </location>
</feature>
<dbReference type="Proteomes" id="UP000593915">
    <property type="component" value="Chromosome"/>
</dbReference>
<reference evidence="2 3" key="1">
    <citation type="submission" date="2020-09" db="EMBL/GenBank/DDBJ databases">
        <title>Characterization of Treponema spp. from bovine digital dermatitis in Korea.</title>
        <authorList>
            <person name="Espiritu H.M."/>
            <person name="Cho Y.I."/>
            <person name="Mamuad L."/>
        </authorList>
    </citation>
    <scope>NUCLEOTIDE SEQUENCE [LARGE SCALE GENOMIC DNA]</scope>
    <source>
        <strain evidence="2 3">KS1</strain>
    </source>
</reference>
<gene>
    <name evidence="2" type="ORF">IFE08_08295</name>
</gene>
<dbReference type="RefSeq" id="WP_024468129.1">
    <property type="nucleotide sequence ID" value="NZ_CP061839.1"/>
</dbReference>
<sequence>MQVLIDTNVILDVLLNRNPFVQDAVKILKIPEDNMQKFVSASAVTDIYYIAYQEIRDKTKVKDLIKTLLQVVHVADVTEANILAALNSDWTDFEDSVQNSVAESHNYDVIITRNKGDYNKSNLQLFSPKEFLEEIKKE</sequence>
<protein>
    <submittedName>
        <fullName evidence="2">PIN domain-containing protein</fullName>
    </submittedName>
</protein>
<evidence type="ECO:0000259" key="1">
    <source>
        <dbReference type="Pfam" id="PF13470"/>
    </source>
</evidence>
<dbReference type="AlphaFoldDB" id="A0A7S6WMH8"/>
<name>A0A7S6WMH8_9SPIR</name>
<accession>A0A7S6WMH8</accession>
<dbReference type="Gene3D" id="3.40.50.1010">
    <property type="entry name" value="5'-nuclease"/>
    <property type="match status" value="1"/>
</dbReference>
<dbReference type="Pfam" id="PF13470">
    <property type="entry name" value="PIN_3"/>
    <property type="match status" value="1"/>
</dbReference>
<dbReference type="InterPro" id="IPR002716">
    <property type="entry name" value="PIN_dom"/>
</dbReference>
<organism evidence="2 3">
    <name type="scientific">Treponema pedis</name>
    <dbReference type="NCBI Taxonomy" id="409322"/>
    <lineage>
        <taxon>Bacteria</taxon>
        <taxon>Pseudomonadati</taxon>
        <taxon>Spirochaetota</taxon>
        <taxon>Spirochaetia</taxon>
        <taxon>Spirochaetales</taxon>
        <taxon>Treponemataceae</taxon>
        <taxon>Treponema</taxon>
    </lineage>
</organism>
<proteinExistence type="predicted"/>
<evidence type="ECO:0000313" key="2">
    <source>
        <dbReference type="EMBL" id="QOW59868.1"/>
    </source>
</evidence>
<dbReference type="InterPro" id="IPR029060">
    <property type="entry name" value="PIN-like_dom_sf"/>
</dbReference>
<dbReference type="SUPFAM" id="SSF88723">
    <property type="entry name" value="PIN domain-like"/>
    <property type="match status" value="1"/>
</dbReference>